<reference evidence="2 3" key="1">
    <citation type="submission" date="2021-07" db="EMBL/GenBank/DDBJ databases">
        <authorList>
            <person name="Palmer J.M."/>
        </authorList>
    </citation>
    <scope>NUCLEOTIDE SEQUENCE [LARGE SCALE GENOMIC DNA]</scope>
    <source>
        <strain evidence="2 3">AT_MEX2019</strain>
        <tissue evidence="2">Muscle</tissue>
    </source>
</reference>
<evidence type="ECO:0008006" key="4">
    <source>
        <dbReference type="Google" id="ProtNLM"/>
    </source>
</evidence>
<protein>
    <recommendedName>
        <fullName evidence="4">Secreted protein</fullName>
    </recommendedName>
</protein>
<comment type="caution">
    <text evidence="2">The sequence shown here is derived from an EMBL/GenBank/DDBJ whole genome shotgun (WGS) entry which is preliminary data.</text>
</comment>
<dbReference type="Proteomes" id="UP001345963">
    <property type="component" value="Unassembled WGS sequence"/>
</dbReference>
<evidence type="ECO:0000313" key="2">
    <source>
        <dbReference type="EMBL" id="MED6249860.1"/>
    </source>
</evidence>
<proteinExistence type="predicted"/>
<keyword evidence="1" id="KW-0732">Signal</keyword>
<feature type="chain" id="PRO_5045097766" description="Secreted protein" evidence="1">
    <location>
        <begin position="25"/>
        <end position="129"/>
    </location>
</feature>
<evidence type="ECO:0000256" key="1">
    <source>
        <dbReference type="SAM" id="SignalP"/>
    </source>
</evidence>
<feature type="signal peptide" evidence="1">
    <location>
        <begin position="1"/>
        <end position="24"/>
    </location>
</feature>
<evidence type="ECO:0000313" key="3">
    <source>
        <dbReference type="Proteomes" id="UP001345963"/>
    </source>
</evidence>
<gene>
    <name evidence="2" type="ORF">ATANTOWER_020875</name>
</gene>
<dbReference type="EMBL" id="JAHUTI010053625">
    <property type="protein sequence ID" value="MED6249860.1"/>
    <property type="molecule type" value="Genomic_DNA"/>
</dbReference>
<organism evidence="2 3">
    <name type="scientific">Ataeniobius toweri</name>
    <dbReference type="NCBI Taxonomy" id="208326"/>
    <lineage>
        <taxon>Eukaryota</taxon>
        <taxon>Metazoa</taxon>
        <taxon>Chordata</taxon>
        <taxon>Craniata</taxon>
        <taxon>Vertebrata</taxon>
        <taxon>Euteleostomi</taxon>
        <taxon>Actinopterygii</taxon>
        <taxon>Neopterygii</taxon>
        <taxon>Teleostei</taxon>
        <taxon>Neoteleostei</taxon>
        <taxon>Acanthomorphata</taxon>
        <taxon>Ovalentaria</taxon>
        <taxon>Atherinomorphae</taxon>
        <taxon>Cyprinodontiformes</taxon>
        <taxon>Goodeidae</taxon>
        <taxon>Ataeniobius</taxon>
    </lineage>
</organism>
<accession>A0ABU7BIG1</accession>
<name>A0ABU7BIG1_9TELE</name>
<keyword evidence="3" id="KW-1185">Reference proteome</keyword>
<sequence length="129" mass="14558">MNPALYLPSMFCLILCWLPAKPSSRITRRGVVSYQNGKYLNKFTAARGPPWIHRIRLQNNSSICPACPPSNVTHRLEELAHTAYQSANLSFHGLLTCPSLNRFIKSKPCLLFIIQTIFQLITVIFPSVS</sequence>